<sequence>MTFTDHPCISATSKARYKLEHPQLQFTLLGSRQPGLRRSVYLVEIPIGIGRYQLDSTYTTSDNSHERREETKRLPRMLHSFLKIRCGRQHTHPQESTPHLLLYGETVNLSSDINLSRPKPPDRASTHFNT</sequence>
<dbReference type="AlphaFoldDB" id="M1DKU8"/>
<evidence type="ECO:0000313" key="3">
    <source>
        <dbReference type="Proteomes" id="UP000011115"/>
    </source>
</evidence>
<name>M1DKU8_SOLTU</name>
<evidence type="ECO:0000313" key="2">
    <source>
        <dbReference type="EnsemblPlants" id="PGSC0003DMT400090641"/>
    </source>
</evidence>
<keyword evidence="3" id="KW-1185">Reference proteome</keyword>
<evidence type="ECO:0000256" key="1">
    <source>
        <dbReference type="SAM" id="MobiDB-lite"/>
    </source>
</evidence>
<protein>
    <submittedName>
        <fullName evidence="2">Uncharacterized protein</fullName>
    </submittedName>
</protein>
<dbReference type="Gramene" id="PGSC0003DMT400090641">
    <property type="protein sequence ID" value="PGSC0003DMT400090641"/>
    <property type="gene ID" value="PGSC0003DMG400040212"/>
</dbReference>
<reference evidence="2" key="2">
    <citation type="submission" date="2015-06" db="UniProtKB">
        <authorList>
            <consortium name="EnsemblPlants"/>
        </authorList>
    </citation>
    <scope>IDENTIFICATION</scope>
    <source>
        <strain evidence="2">DM1-3 516 R44</strain>
    </source>
</reference>
<dbReference type="Proteomes" id="UP000011115">
    <property type="component" value="Unassembled WGS sequence"/>
</dbReference>
<feature type="region of interest" description="Disordered" evidence="1">
    <location>
        <begin position="111"/>
        <end position="130"/>
    </location>
</feature>
<feature type="compositionally biased region" description="Basic and acidic residues" evidence="1">
    <location>
        <begin position="119"/>
        <end position="130"/>
    </location>
</feature>
<dbReference type="HOGENOM" id="CLU_1941823_0_0_1"/>
<dbReference type="PaxDb" id="4113-PGSC0003DMT400090641"/>
<organism evidence="2 3">
    <name type="scientific">Solanum tuberosum</name>
    <name type="common">Potato</name>
    <dbReference type="NCBI Taxonomy" id="4113"/>
    <lineage>
        <taxon>Eukaryota</taxon>
        <taxon>Viridiplantae</taxon>
        <taxon>Streptophyta</taxon>
        <taxon>Embryophyta</taxon>
        <taxon>Tracheophyta</taxon>
        <taxon>Spermatophyta</taxon>
        <taxon>Magnoliopsida</taxon>
        <taxon>eudicotyledons</taxon>
        <taxon>Gunneridae</taxon>
        <taxon>Pentapetalae</taxon>
        <taxon>asterids</taxon>
        <taxon>lamiids</taxon>
        <taxon>Solanales</taxon>
        <taxon>Solanaceae</taxon>
        <taxon>Solanoideae</taxon>
        <taxon>Solaneae</taxon>
        <taxon>Solanum</taxon>
    </lineage>
</organism>
<dbReference type="InParanoid" id="M1DKU8"/>
<accession>M1DKU8</accession>
<reference evidence="3" key="1">
    <citation type="journal article" date="2011" name="Nature">
        <title>Genome sequence and analysis of the tuber crop potato.</title>
        <authorList>
            <consortium name="The Potato Genome Sequencing Consortium"/>
        </authorList>
    </citation>
    <scope>NUCLEOTIDE SEQUENCE [LARGE SCALE GENOMIC DNA]</scope>
    <source>
        <strain evidence="3">cv. DM1-3 516 R44</strain>
    </source>
</reference>
<proteinExistence type="predicted"/>
<dbReference type="EnsemblPlants" id="PGSC0003DMT400090641">
    <property type="protein sequence ID" value="PGSC0003DMT400090641"/>
    <property type="gene ID" value="PGSC0003DMG400040212"/>
</dbReference>